<proteinExistence type="inferred from homology"/>
<feature type="transmembrane region" description="Helical" evidence="6">
    <location>
        <begin position="51"/>
        <end position="73"/>
    </location>
</feature>
<comment type="caution">
    <text evidence="7">The sequence shown here is derived from an EMBL/GenBank/DDBJ whole genome shotgun (WGS) entry which is preliminary data.</text>
</comment>
<feature type="transmembrane region" description="Helical" evidence="6">
    <location>
        <begin position="209"/>
        <end position="226"/>
    </location>
</feature>
<evidence type="ECO:0000256" key="2">
    <source>
        <dbReference type="ARBA" id="ARBA00009773"/>
    </source>
</evidence>
<dbReference type="EMBL" id="JARULN010000009">
    <property type="protein sequence ID" value="MDG5754486.1"/>
    <property type="molecule type" value="Genomic_DNA"/>
</dbReference>
<sequence length="343" mass="38230">MWKKWLLVSIFILIILFLIPYSLPVIFALLTAILLEGIVSRLQKHGRFPRLYAVLTAFLLYLATLTLIGYFMIHTIFQQVVSLSHKAPGFAKEFYYTTVLPMINSWHKYSETLPTEVLSSIERALENSVNSLDLLAKNLISGTIGFVAVVPGFLLEFLIYLIALFLISLELPSLKEKLESYMTLESREKFHLVAEQLSGAGVGFVKAQLFLSLLTFTMAYVGLWLLDVPYTALLSLLIVIVDILPILGTGSVLVPWATVAILQDNQTLGIGLLVLFGVITIVRRIIEPKVYSKSMGISPLAALVSLYVGFKLLGFIGLFLGPSLVILYESLKKSGVIRIRFKI</sequence>
<evidence type="ECO:0000256" key="5">
    <source>
        <dbReference type="ARBA" id="ARBA00023136"/>
    </source>
</evidence>
<evidence type="ECO:0000256" key="3">
    <source>
        <dbReference type="ARBA" id="ARBA00022692"/>
    </source>
</evidence>
<dbReference type="PANTHER" id="PTHR21716">
    <property type="entry name" value="TRANSMEMBRANE PROTEIN"/>
    <property type="match status" value="1"/>
</dbReference>
<organism evidence="7 8">
    <name type="scientific">Ectobacillus antri</name>
    <dbReference type="NCBI Taxonomy" id="2486280"/>
    <lineage>
        <taxon>Bacteria</taxon>
        <taxon>Bacillati</taxon>
        <taxon>Bacillota</taxon>
        <taxon>Bacilli</taxon>
        <taxon>Bacillales</taxon>
        <taxon>Bacillaceae</taxon>
        <taxon>Ectobacillus</taxon>
    </lineage>
</organism>
<name>A0ABT6H554_9BACI</name>
<evidence type="ECO:0000313" key="8">
    <source>
        <dbReference type="Proteomes" id="UP001218246"/>
    </source>
</evidence>
<comment type="subcellular location">
    <subcellularLocation>
        <location evidence="1">Membrane</location>
        <topology evidence="1">Multi-pass membrane protein</topology>
    </subcellularLocation>
</comment>
<evidence type="ECO:0000256" key="4">
    <source>
        <dbReference type="ARBA" id="ARBA00022989"/>
    </source>
</evidence>
<dbReference type="Proteomes" id="UP001218246">
    <property type="component" value="Unassembled WGS sequence"/>
</dbReference>
<keyword evidence="3 6" id="KW-0812">Transmembrane</keyword>
<gene>
    <name evidence="7" type="primary">ytvI</name>
    <name evidence="7" type="ORF">P6P90_10955</name>
</gene>
<feature type="transmembrane region" description="Helical" evidence="6">
    <location>
        <begin position="232"/>
        <end position="256"/>
    </location>
</feature>
<dbReference type="PANTHER" id="PTHR21716:SF68">
    <property type="entry name" value="TRANSPORT PROTEIN YTVI-RELATED"/>
    <property type="match status" value="1"/>
</dbReference>
<dbReference type="RefSeq" id="WP_124565133.1">
    <property type="nucleotide sequence ID" value="NZ_JARRRY010000008.1"/>
</dbReference>
<evidence type="ECO:0000313" key="7">
    <source>
        <dbReference type="EMBL" id="MDG5754486.1"/>
    </source>
</evidence>
<feature type="transmembrane region" description="Helical" evidence="6">
    <location>
        <begin position="6"/>
        <end position="39"/>
    </location>
</feature>
<dbReference type="InterPro" id="IPR002549">
    <property type="entry name" value="AI-2E-like"/>
</dbReference>
<comment type="similarity">
    <text evidence="2">Belongs to the autoinducer-2 exporter (AI-2E) (TC 2.A.86) family.</text>
</comment>
<evidence type="ECO:0000256" key="6">
    <source>
        <dbReference type="SAM" id="Phobius"/>
    </source>
</evidence>
<dbReference type="NCBIfam" id="TIGR02872">
    <property type="entry name" value="spore_ytvI"/>
    <property type="match status" value="1"/>
</dbReference>
<protein>
    <submittedName>
        <fullName evidence="7">Sporulation integral membrane protein YtvI</fullName>
    </submittedName>
</protein>
<dbReference type="Pfam" id="PF01594">
    <property type="entry name" value="AI-2E_transport"/>
    <property type="match status" value="1"/>
</dbReference>
<feature type="transmembrane region" description="Helical" evidence="6">
    <location>
        <begin position="139"/>
        <end position="167"/>
    </location>
</feature>
<keyword evidence="4 6" id="KW-1133">Transmembrane helix</keyword>
<keyword evidence="5 6" id="KW-0472">Membrane</keyword>
<dbReference type="InterPro" id="IPR014227">
    <property type="entry name" value="YtvI-like"/>
</dbReference>
<accession>A0ABT6H554</accession>
<feature type="transmembrane region" description="Helical" evidence="6">
    <location>
        <begin position="268"/>
        <end position="286"/>
    </location>
</feature>
<reference evidence="7 8" key="1">
    <citation type="submission" date="2023-04" db="EMBL/GenBank/DDBJ databases">
        <title>Ectobacillus antri isolated from activated sludge.</title>
        <authorList>
            <person name="Yan P."/>
            <person name="Liu X."/>
        </authorList>
    </citation>
    <scope>NUCLEOTIDE SEQUENCE [LARGE SCALE GENOMIC DNA]</scope>
    <source>
        <strain evidence="7 8">C18H</strain>
    </source>
</reference>
<feature type="transmembrane region" description="Helical" evidence="6">
    <location>
        <begin position="306"/>
        <end position="328"/>
    </location>
</feature>
<keyword evidence="8" id="KW-1185">Reference proteome</keyword>
<evidence type="ECO:0000256" key="1">
    <source>
        <dbReference type="ARBA" id="ARBA00004141"/>
    </source>
</evidence>